<dbReference type="EMBL" id="CP013614">
    <property type="protein sequence ID" value="ALS00254.1"/>
    <property type="molecule type" value="Genomic_DNA"/>
</dbReference>
<evidence type="ECO:0000256" key="5">
    <source>
        <dbReference type="ARBA" id="ARBA00022741"/>
    </source>
</evidence>
<dbReference type="KEGG" id="ess:ATZ33_02335"/>
<dbReference type="GO" id="GO:0045004">
    <property type="term" value="P:DNA replication proofreading"/>
    <property type="evidence" value="ECO:0007669"/>
    <property type="project" value="TreeGrafter"/>
</dbReference>
<feature type="short sequence motif" description="DEAH box" evidence="10">
    <location>
        <begin position="462"/>
        <end position="465"/>
    </location>
</feature>
<comment type="similarity">
    <text evidence="10 11">Belongs to the helicase family. DinG subfamily. Type 2 sub-subfamily.</text>
</comment>
<keyword evidence="1" id="KW-0808">Transferase</keyword>
<name>A0A0S3K7J7_9ENTE</name>
<evidence type="ECO:0000256" key="7">
    <source>
        <dbReference type="ARBA" id="ARBA00022839"/>
    </source>
</evidence>
<reference evidence="15 17" key="1">
    <citation type="submission" date="2014-12" db="EMBL/GenBank/DDBJ databases">
        <title>Draft genome sequences of 29 type strains of Enterococci.</title>
        <authorList>
            <person name="Zhong Z."/>
            <person name="Sun Z."/>
            <person name="Liu W."/>
            <person name="Zhang W."/>
            <person name="Zhang H."/>
        </authorList>
    </citation>
    <scope>NUCLEOTIDE SEQUENCE [LARGE SCALE GENOMIC DNA]</scope>
    <source>
        <strain evidence="15 17">DSM 22801</strain>
    </source>
</reference>
<dbReference type="SUPFAM" id="SSF53098">
    <property type="entry name" value="Ribonuclease H-like"/>
    <property type="match status" value="1"/>
</dbReference>
<dbReference type="GO" id="GO:0016818">
    <property type="term" value="F:hydrolase activity, acting on acid anhydrides, in phosphorus-containing anhydrides"/>
    <property type="evidence" value="ECO:0007669"/>
    <property type="project" value="InterPro"/>
</dbReference>
<dbReference type="InterPro" id="IPR013520">
    <property type="entry name" value="Ribonucl_H"/>
</dbReference>
<keyword evidence="4 10" id="KW-0540">Nuclease</keyword>
<dbReference type="GO" id="GO:0008408">
    <property type="term" value="F:3'-5' exonuclease activity"/>
    <property type="evidence" value="ECO:0007669"/>
    <property type="project" value="UniProtKB-UniRule"/>
</dbReference>
<dbReference type="InterPro" id="IPR036397">
    <property type="entry name" value="RNaseH_sf"/>
</dbReference>
<dbReference type="Pfam" id="PF00929">
    <property type="entry name" value="RNase_T"/>
    <property type="match status" value="1"/>
</dbReference>
<evidence type="ECO:0000256" key="8">
    <source>
        <dbReference type="ARBA" id="ARBA00022840"/>
    </source>
</evidence>
<feature type="domain" description="Helicase ATP-binding" evidence="13">
    <location>
        <begin position="247"/>
        <end position="516"/>
    </location>
</feature>
<keyword evidence="7 10" id="KW-0269">Exonuclease</keyword>
<keyword evidence="3" id="KW-0235">DNA replication</keyword>
<dbReference type="SUPFAM" id="SSF52540">
    <property type="entry name" value="P-loop containing nucleoside triphosphate hydrolases"/>
    <property type="match status" value="2"/>
</dbReference>
<protein>
    <recommendedName>
        <fullName evidence="10 11">3'-5' exonuclease DinG</fullName>
        <ecNumber evidence="10 11">3.1.-.-</ecNumber>
    </recommendedName>
</protein>
<dbReference type="PROSITE" id="PS51193">
    <property type="entry name" value="HELICASE_ATP_BIND_2"/>
    <property type="match status" value="1"/>
</dbReference>
<dbReference type="GO" id="GO:0003677">
    <property type="term" value="F:DNA binding"/>
    <property type="evidence" value="ECO:0007669"/>
    <property type="project" value="InterPro"/>
</dbReference>
<dbReference type="InterPro" id="IPR006054">
    <property type="entry name" value="DnaQ"/>
</dbReference>
<keyword evidence="6 10" id="KW-0378">Hydrolase</keyword>
<dbReference type="Proteomes" id="UP000183039">
    <property type="component" value="Unassembled WGS sequence"/>
</dbReference>
<dbReference type="Proteomes" id="UP000065511">
    <property type="component" value="Chromosome"/>
</dbReference>
<dbReference type="InterPro" id="IPR027417">
    <property type="entry name" value="P-loop_NTPase"/>
</dbReference>
<evidence type="ECO:0000256" key="11">
    <source>
        <dbReference type="RuleBase" id="RU364106"/>
    </source>
</evidence>
<feature type="binding site" evidence="10">
    <location>
        <begin position="284"/>
        <end position="291"/>
    </location>
    <ligand>
        <name>ATP</name>
        <dbReference type="ChEBI" id="CHEBI:30616"/>
    </ligand>
</feature>
<dbReference type="Gene3D" id="3.40.50.300">
    <property type="entry name" value="P-loop containing nucleotide triphosphate hydrolases"/>
    <property type="match status" value="2"/>
</dbReference>
<dbReference type="FunFam" id="3.30.420.10:FF:000045">
    <property type="entry name" value="3'-5' exonuclease DinG"/>
    <property type="match status" value="1"/>
</dbReference>
<dbReference type="SMART" id="SM00479">
    <property type="entry name" value="EXOIII"/>
    <property type="match status" value="1"/>
</dbReference>
<dbReference type="GO" id="GO:0005829">
    <property type="term" value="C:cytosol"/>
    <property type="evidence" value="ECO:0007669"/>
    <property type="project" value="TreeGrafter"/>
</dbReference>
<dbReference type="Pfam" id="PF13307">
    <property type="entry name" value="Helicase_C_2"/>
    <property type="match status" value="1"/>
</dbReference>
<dbReference type="InterPro" id="IPR006310">
    <property type="entry name" value="DinG"/>
</dbReference>
<keyword evidence="9" id="KW-0239">DNA-directed DNA polymerase</keyword>
<dbReference type="Gene3D" id="3.30.420.10">
    <property type="entry name" value="Ribonuclease H-like superfamily/Ribonuclease H"/>
    <property type="match status" value="1"/>
</dbReference>
<evidence type="ECO:0000256" key="10">
    <source>
        <dbReference type="HAMAP-Rule" id="MF_02206"/>
    </source>
</evidence>
<keyword evidence="5 10" id="KW-0547">Nucleotide-binding</keyword>
<reference evidence="14 16" key="2">
    <citation type="submission" date="2015-12" db="EMBL/GenBank/DDBJ databases">
        <authorList>
            <person name="Lauer A."/>
            <person name="Humrighouse B."/>
            <person name="Loparev V."/>
            <person name="Shewmaker P.L."/>
            <person name="Whitney A.M."/>
            <person name="McLaughlin R.W."/>
        </authorList>
    </citation>
    <scope>NUCLEOTIDE SEQUENCE [LARGE SCALE GENOMIC DNA]</scope>
    <source>
        <strain evidence="14 16">LMG 23085</strain>
    </source>
</reference>
<evidence type="ECO:0000256" key="2">
    <source>
        <dbReference type="ARBA" id="ARBA00022695"/>
    </source>
</evidence>
<accession>A0A0S3K7J7</accession>
<dbReference type="RefSeq" id="WP_071876326.1">
    <property type="nucleotide sequence ID" value="NZ_JXLC01000002.1"/>
</dbReference>
<dbReference type="PANTHER" id="PTHR30231:SF41">
    <property type="entry name" value="DNA POLYMERASE III SUBUNIT EPSILON"/>
    <property type="match status" value="1"/>
</dbReference>
<evidence type="ECO:0000259" key="13">
    <source>
        <dbReference type="PROSITE" id="PS51193"/>
    </source>
</evidence>
<feature type="domain" description="Helicase ATP-binding" evidence="12">
    <location>
        <begin position="271"/>
        <end position="528"/>
    </location>
</feature>
<dbReference type="PANTHER" id="PTHR30231">
    <property type="entry name" value="DNA POLYMERASE III SUBUNIT EPSILON"/>
    <property type="match status" value="1"/>
</dbReference>
<evidence type="ECO:0000256" key="4">
    <source>
        <dbReference type="ARBA" id="ARBA00022722"/>
    </source>
</evidence>
<keyword evidence="8 10" id="KW-0067">ATP-binding</keyword>
<evidence type="ECO:0000313" key="15">
    <source>
        <dbReference type="EMBL" id="OJG93237.1"/>
    </source>
</evidence>
<dbReference type="EC" id="3.1.-.-" evidence="10 11"/>
<dbReference type="GO" id="GO:0003887">
    <property type="term" value="F:DNA-directed DNA polymerase activity"/>
    <property type="evidence" value="ECO:0007669"/>
    <property type="project" value="UniProtKB-KW"/>
</dbReference>
<evidence type="ECO:0000256" key="9">
    <source>
        <dbReference type="ARBA" id="ARBA00022932"/>
    </source>
</evidence>
<comment type="function">
    <text evidence="10 11">3'-5' exonuclease.</text>
</comment>
<dbReference type="PROSITE" id="PS51192">
    <property type="entry name" value="HELICASE_ATP_BIND_1"/>
    <property type="match status" value="1"/>
</dbReference>
<dbReference type="HAMAP" id="MF_02206">
    <property type="entry name" value="DinG_exonucl"/>
    <property type="match status" value="1"/>
</dbReference>
<organism evidence="15 17">
    <name type="scientific">Enterococcus silesiacus</name>
    <dbReference type="NCBI Taxonomy" id="332949"/>
    <lineage>
        <taxon>Bacteria</taxon>
        <taxon>Bacillati</taxon>
        <taxon>Bacillota</taxon>
        <taxon>Bacilli</taxon>
        <taxon>Lactobacillales</taxon>
        <taxon>Enterococcaceae</taxon>
        <taxon>Enterococcus</taxon>
    </lineage>
</organism>
<sequence>MRKKQTYAVVDLETTGTDPTVDRIIQFGCVLIQEGKIISRFATDINPNQAISKQIQQLTGISNSRVHKAPYFEDVALTIYNLLADTIFVAHNIYFDYSFLTQELLRCGTPKLKIPGIDTVELAQIFLPTEKSFRLGDLAESLGLIHDNPHQADSDAQVTAELLLLIEAKMRRLPLITMESIDRLSQQTGMDTSSYIHHIYEEMKQDIQPLAKEQHVVSGIALRKKEVPLFEEKLYGNPVFPQKKKAKEKVFADVIGYRSEQSRMMNLVYDHFTNDEHKNLFIEAATGTGKTLGYLFPLSYLATPDNPVIISTVSIVLQNQLTEKDIPLANQISPKPINAVIIKSHRHYIDLQRFKATLKNPVQQKQYALYQMGVLVWLVETETGDLDELQLTNFNHIFWRDVAHRGIDFLSDQDSLYQEDFVRFLYKKVRQSNVLIVNHAFLAQETLREIPLLPKSSYLIIDEAHHLPEIAGKIANRQFNYVSFKKQAALYLEEDQLFDQINQIFDTKTQEQRLLRIYSNALNDLIEEFSDLFYEINQLFKDEKRSHLEAMLLTKPVFDHLSLNGETSIQKIEILLTEMQEIQTRLQLSIVAELEKYTASERIIFVSLLQFFERIAFLYECFDIYVNRWEPRWIKEYSTTPQGYGLLAINDLEASILSETTWYDRYQRILYTGGTLKFGNDKKYLPNKLGLTNVSFKTLPDPYNYEENARLYIPTEAIAISQADAAEFAAYIAAVIQELSQQQDRSMLVLFTSHDILSSVYYRLHPQFLNAGRELLAQGISGSREKILKRFAHSKNSILLGADSFWEGVDLPGEALSLLIVTRLPFENPKRPFVKARYDYLEEKGVNPFTHEALPKAALRLRQALGRLIRSDSDKGALIVLDRRLVTAKYGKRMLKALPKELSVKEESLEAIALELKEFLNK</sequence>
<gene>
    <name evidence="10 11" type="primary">dinG</name>
    <name evidence="14" type="ORF">ATZ33_02335</name>
    <name evidence="15" type="ORF">RV15_GL001269</name>
</gene>
<dbReference type="CDD" id="cd06127">
    <property type="entry name" value="DEDDh"/>
    <property type="match status" value="1"/>
</dbReference>
<dbReference type="InterPro" id="IPR012337">
    <property type="entry name" value="RNaseH-like_sf"/>
</dbReference>
<evidence type="ECO:0000256" key="6">
    <source>
        <dbReference type="ARBA" id="ARBA00022801"/>
    </source>
</evidence>
<dbReference type="OrthoDB" id="9803913at2"/>
<evidence type="ECO:0000259" key="12">
    <source>
        <dbReference type="PROSITE" id="PS51192"/>
    </source>
</evidence>
<proteinExistence type="inferred from homology"/>
<dbReference type="EMBL" id="JXLC01000002">
    <property type="protein sequence ID" value="OJG93237.1"/>
    <property type="molecule type" value="Genomic_DNA"/>
</dbReference>
<dbReference type="NCBIfam" id="TIGR01407">
    <property type="entry name" value="dinG_rel"/>
    <property type="match status" value="1"/>
</dbReference>
<evidence type="ECO:0000313" key="16">
    <source>
        <dbReference type="Proteomes" id="UP000065511"/>
    </source>
</evidence>
<dbReference type="InterPro" id="IPR014013">
    <property type="entry name" value="Helic_SF1/SF2_ATP-bd_DinG/Rad3"/>
</dbReference>
<dbReference type="GO" id="GO:0004386">
    <property type="term" value="F:helicase activity"/>
    <property type="evidence" value="ECO:0007669"/>
    <property type="project" value="InterPro"/>
</dbReference>
<dbReference type="SMART" id="SM00491">
    <property type="entry name" value="HELICc2"/>
    <property type="match status" value="1"/>
</dbReference>
<dbReference type="InterPro" id="IPR014001">
    <property type="entry name" value="Helicase_ATP-bd"/>
</dbReference>
<keyword evidence="16" id="KW-1185">Reference proteome</keyword>
<dbReference type="InterPro" id="IPR006555">
    <property type="entry name" value="ATP-dep_Helicase_C"/>
</dbReference>
<evidence type="ECO:0000313" key="14">
    <source>
        <dbReference type="EMBL" id="ALS00254.1"/>
    </source>
</evidence>
<keyword evidence="2" id="KW-0548">Nucleotidyltransferase</keyword>
<evidence type="ECO:0000256" key="1">
    <source>
        <dbReference type="ARBA" id="ARBA00022679"/>
    </source>
</evidence>
<evidence type="ECO:0000256" key="3">
    <source>
        <dbReference type="ARBA" id="ARBA00022705"/>
    </source>
</evidence>
<dbReference type="GO" id="GO:0005524">
    <property type="term" value="F:ATP binding"/>
    <property type="evidence" value="ECO:0007669"/>
    <property type="project" value="UniProtKB-UniRule"/>
</dbReference>
<dbReference type="NCBIfam" id="TIGR00573">
    <property type="entry name" value="dnaq"/>
    <property type="match status" value="1"/>
</dbReference>
<dbReference type="AlphaFoldDB" id="A0A0S3K7J7"/>
<evidence type="ECO:0000313" key="17">
    <source>
        <dbReference type="Proteomes" id="UP000183039"/>
    </source>
</evidence>